<reference evidence="1 2" key="1">
    <citation type="journal article" date="2013" name="PLoS Genet.">
        <title>Comparative genome structure, secondary metabolite, and effector coding capacity across Cochliobolus pathogens.</title>
        <authorList>
            <person name="Condon B.J."/>
            <person name="Leng Y."/>
            <person name="Wu D."/>
            <person name="Bushley K.E."/>
            <person name="Ohm R.A."/>
            <person name="Otillar R."/>
            <person name="Martin J."/>
            <person name="Schackwitz W."/>
            <person name="Grimwood J."/>
            <person name="MohdZainudin N."/>
            <person name="Xue C."/>
            <person name="Wang R."/>
            <person name="Manning V.A."/>
            <person name="Dhillon B."/>
            <person name="Tu Z.J."/>
            <person name="Steffenson B.J."/>
            <person name="Salamov A."/>
            <person name="Sun H."/>
            <person name="Lowry S."/>
            <person name="LaButti K."/>
            <person name="Han J."/>
            <person name="Copeland A."/>
            <person name="Lindquist E."/>
            <person name="Barry K."/>
            <person name="Schmutz J."/>
            <person name="Baker S.E."/>
            <person name="Ciuffetti L.M."/>
            <person name="Grigoriev I.V."/>
            <person name="Zhong S."/>
            <person name="Turgeon B.G."/>
        </authorList>
    </citation>
    <scope>NUCLEOTIDE SEQUENCE [LARGE SCALE GENOMIC DNA]</scope>
    <source>
        <strain evidence="1 2">FI3</strain>
    </source>
</reference>
<name>W7E9S5_BIPV3</name>
<sequence length="185" mass="20175">MVPWHVCGDLNGVIIRHDDSQVARRMVGKPVMDIRRERGTVLGIRLGTGEGTICGARGLRWSGQARGMQRMLMNFPIWSWQAIDLGRWTFGHSQCAAAIQAAGLQIKRDVARFARNCSKGVLYAAHVMAGGLLLGGTSCVIGASAWSWRFPSSNVEQSGLSTSGCFFDTRQPESQPASDRGRQNV</sequence>
<dbReference type="GeneID" id="26252662"/>
<protein>
    <submittedName>
        <fullName evidence="1">Uncharacterized protein</fullName>
    </submittedName>
</protein>
<dbReference type="AlphaFoldDB" id="W7E9S5"/>
<proteinExistence type="predicted"/>
<dbReference type="RefSeq" id="XP_014550406.1">
    <property type="nucleotide sequence ID" value="XM_014694920.1"/>
</dbReference>
<accession>W7E9S5</accession>
<evidence type="ECO:0000313" key="1">
    <source>
        <dbReference type="EMBL" id="EUN20832.1"/>
    </source>
</evidence>
<gene>
    <name evidence="1" type="ORF">COCVIDRAFT_21138</name>
</gene>
<dbReference type="EMBL" id="KI968884">
    <property type="protein sequence ID" value="EUN20832.1"/>
    <property type="molecule type" value="Genomic_DNA"/>
</dbReference>
<organism evidence="1 2">
    <name type="scientific">Bipolaris victoriae (strain FI3)</name>
    <name type="common">Victoria blight of oats agent</name>
    <name type="synonym">Cochliobolus victoriae</name>
    <dbReference type="NCBI Taxonomy" id="930091"/>
    <lineage>
        <taxon>Eukaryota</taxon>
        <taxon>Fungi</taxon>
        <taxon>Dikarya</taxon>
        <taxon>Ascomycota</taxon>
        <taxon>Pezizomycotina</taxon>
        <taxon>Dothideomycetes</taxon>
        <taxon>Pleosporomycetidae</taxon>
        <taxon>Pleosporales</taxon>
        <taxon>Pleosporineae</taxon>
        <taxon>Pleosporaceae</taxon>
        <taxon>Bipolaris</taxon>
    </lineage>
</organism>
<dbReference type="Proteomes" id="UP000054337">
    <property type="component" value="Unassembled WGS sequence"/>
</dbReference>
<dbReference type="HOGENOM" id="CLU_1461063_0_0_1"/>
<keyword evidence="2" id="KW-1185">Reference proteome</keyword>
<evidence type="ECO:0000313" key="2">
    <source>
        <dbReference type="Proteomes" id="UP000054337"/>
    </source>
</evidence>